<keyword evidence="1" id="KW-1133">Transmembrane helix</keyword>
<organism evidence="4">
    <name type="scientific">uncultured Caudovirales phage</name>
    <dbReference type="NCBI Taxonomy" id="2100421"/>
    <lineage>
        <taxon>Viruses</taxon>
        <taxon>Duplodnaviria</taxon>
        <taxon>Heunggongvirae</taxon>
        <taxon>Uroviricota</taxon>
        <taxon>Caudoviricetes</taxon>
        <taxon>Peduoviridae</taxon>
        <taxon>Maltschvirus</taxon>
        <taxon>Maltschvirus maltsch</taxon>
    </lineage>
</organism>
<dbReference type="EMBL" id="LR796998">
    <property type="protein sequence ID" value="CAB4180371.1"/>
    <property type="molecule type" value="Genomic_DNA"/>
</dbReference>
<gene>
    <name evidence="4" type="ORF">UFOVP1037_18</name>
    <name evidence="5" type="ORF">UFOVP1250_20</name>
    <name evidence="2" type="ORF">UFOVP287_23</name>
    <name evidence="3" type="ORF">UFOVP969_29</name>
</gene>
<proteinExistence type="predicted"/>
<feature type="transmembrane region" description="Helical" evidence="1">
    <location>
        <begin position="14"/>
        <end position="37"/>
    </location>
</feature>
<dbReference type="EMBL" id="LR796925">
    <property type="protein sequence ID" value="CAB4174169.1"/>
    <property type="molecule type" value="Genomic_DNA"/>
</dbReference>
<evidence type="ECO:0000313" key="4">
    <source>
        <dbReference type="EMBL" id="CAB4180371.1"/>
    </source>
</evidence>
<accession>A0A6J5QFV0</accession>
<dbReference type="EMBL" id="LR796303">
    <property type="protein sequence ID" value="CAB4135478.1"/>
    <property type="molecule type" value="Genomic_DNA"/>
</dbReference>
<evidence type="ECO:0000313" key="3">
    <source>
        <dbReference type="EMBL" id="CAB4174169.1"/>
    </source>
</evidence>
<dbReference type="EMBL" id="LR797199">
    <property type="protein sequence ID" value="CAB4194002.1"/>
    <property type="molecule type" value="Genomic_DNA"/>
</dbReference>
<evidence type="ECO:0000256" key="1">
    <source>
        <dbReference type="SAM" id="Phobius"/>
    </source>
</evidence>
<sequence>MTANIVTAENILTFAYLIVGIILVPTFFISVLADAVYRKEKKCSSHPSQRKSNTY</sequence>
<evidence type="ECO:0000313" key="2">
    <source>
        <dbReference type="EMBL" id="CAB4135478.1"/>
    </source>
</evidence>
<protein>
    <submittedName>
        <fullName evidence="4">Uncharacterized protein</fullName>
    </submittedName>
</protein>
<keyword evidence="1" id="KW-0472">Membrane</keyword>
<keyword evidence="1" id="KW-0812">Transmembrane</keyword>
<name>A0A6J5QFV0_9CAUD</name>
<evidence type="ECO:0000313" key="5">
    <source>
        <dbReference type="EMBL" id="CAB4194002.1"/>
    </source>
</evidence>
<reference evidence="4" key="1">
    <citation type="submission" date="2020-05" db="EMBL/GenBank/DDBJ databases">
        <authorList>
            <person name="Chiriac C."/>
            <person name="Salcher M."/>
            <person name="Ghai R."/>
            <person name="Kavagutti S V."/>
        </authorList>
    </citation>
    <scope>NUCLEOTIDE SEQUENCE</scope>
</reference>